<dbReference type="AlphaFoldDB" id="A0A0W8G4T4"/>
<gene>
    <name evidence="1" type="ORF">ASZ90_002100</name>
</gene>
<proteinExistence type="predicted"/>
<comment type="caution">
    <text evidence="1">The sequence shown here is derived from an EMBL/GenBank/DDBJ whole genome shotgun (WGS) entry which is preliminary data.</text>
</comment>
<evidence type="ECO:0000313" key="1">
    <source>
        <dbReference type="EMBL" id="KUG28034.1"/>
    </source>
</evidence>
<protein>
    <submittedName>
        <fullName evidence="1">Uncharacterized protein</fullName>
    </submittedName>
</protein>
<dbReference type="EMBL" id="LNQE01000264">
    <property type="protein sequence ID" value="KUG28034.1"/>
    <property type="molecule type" value="Genomic_DNA"/>
</dbReference>
<organism evidence="1">
    <name type="scientific">hydrocarbon metagenome</name>
    <dbReference type="NCBI Taxonomy" id="938273"/>
    <lineage>
        <taxon>unclassified sequences</taxon>
        <taxon>metagenomes</taxon>
        <taxon>ecological metagenomes</taxon>
    </lineage>
</organism>
<sequence length="227" mass="25439">MHDLTFSPLDAPSATDLLADAAGAFGGVQLSPESTTVTVAELPFYDDYALYGVRDEASQPPNVRYLLRKPGDAVLLDWTNVPIYAVNERAPVRIEDDTIASYVKFFLHFVRGTIGSFFIVEKPEDVVWRPDAPKDQIEAVNARLIPLTVGGIDRDNLYTVRASVVFGNALFHTDIKIAPFELEALNRKERYMESYSIGQMSFQNEELLLEDLLVVINPFPEEAIRDL</sequence>
<reference evidence="1" key="1">
    <citation type="journal article" date="2015" name="Proc. Natl. Acad. Sci. U.S.A.">
        <title>Networks of energetic and metabolic interactions define dynamics in microbial communities.</title>
        <authorList>
            <person name="Embree M."/>
            <person name="Liu J.K."/>
            <person name="Al-Bassam M.M."/>
            <person name="Zengler K."/>
        </authorList>
    </citation>
    <scope>NUCLEOTIDE SEQUENCE</scope>
</reference>
<name>A0A0W8G4T4_9ZZZZ</name>
<accession>A0A0W8G4T4</accession>